<dbReference type="Gene3D" id="3.10.350.10">
    <property type="entry name" value="LysM domain"/>
    <property type="match status" value="1"/>
</dbReference>
<evidence type="ECO:0000259" key="2">
    <source>
        <dbReference type="PROSITE" id="PS51782"/>
    </source>
</evidence>
<dbReference type="InterPro" id="IPR036779">
    <property type="entry name" value="LysM_dom_sf"/>
</dbReference>
<dbReference type="SUPFAM" id="SSF54106">
    <property type="entry name" value="LysM domain"/>
    <property type="match status" value="1"/>
</dbReference>
<dbReference type="Proteomes" id="UP001327560">
    <property type="component" value="Chromosome 1"/>
</dbReference>
<dbReference type="InterPro" id="IPR045030">
    <property type="entry name" value="LYSM1-4"/>
</dbReference>
<dbReference type="PANTHER" id="PTHR20932:SF36">
    <property type="entry name" value="OS03G0110600 PROTEIN"/>
    <property type="match status" value="1"/>
</dbReference>
<keyword evidence="4" id="KW-1185">Reference proteome</keyword>
<dbReference type="PROSITE" id="PS51782">
    <property type="entry name" value="LYSM"/>
    <property type="match status" value="1"/>
</dbReference>
<evidence type="ECO:0000256" key="1">
    <source>
        <dbReference type="SAM" id="MobiDB-lite"/>
    </source>
</evidence>
<organism evidence="3 4">
    <name type="scientific">Canna indica</name>
    <name type="common">Indian-shot</name>
    <dbReference type="NCBI Taxonomy" id="4628"/>
    <lineage>
        <taxon>Eukaryota</taxon>
        <taxon>Viridiplantae</taxon>
        <taxon>Streptophyta</taxon>
        <taxon>Embryophyta</taxon>
        <taxon>Tracheophyta</taxon>
        <taxon>Spermatophyta</taxon>
        <taxon>Magnoliopsida</taxon>
        <taxon>Liliopsida</taxon>
        <taxon>Zingiberales</taxon>
        <taxon>Cannaceae</taxon>
        <taxon>Canna</taxon>
    </lineage>
</organism>
<name>A0AAQ3JSM1_9LILI</name>
<dbReference type="SMART" id="SM00257">
    <property type="entry name" value="LysM"/>
    <property type="match status" value="1"/>
</dbReference>
<feature type="domain" description="LysM" evidence="2">
    <location>
        <begin position="43"/>
        <end position="87"/>
    </location>
</feature>
<feature type="region of interest" description="Disordered" evidence="1">
    <location>
        <begin position="220"/>
        <end position="245"/>
    </location>
</feature>
<feature type="compositionally biased region" description="Basic and acidic residues" evidence="1">
    <location>
        <begin position="223"/>
        <end position="232"/>
    </location>
</feature>
<reference evidence="3 4" key="1">
    <citation type="submission" date="2023-10" db="EMBL/GenBank/DDBJ databases">
        <title>Chromosome-scale genome assembly provides insights into flower coloration mechanisms of Canna indica.</title>
        <authorList>
            <person name="Li C."/>
        </authorList>
    </citation>
    <scope>NUCLEOTIDE SEQUENCE [LARGE SCALE GENOMIC DNA]</scope>
    <source>
        <tissue evidence="3">Flower</tissue>
    </source>
</reference>
<dbReference type="CDD" id="cd00118">
    <property type="entry name" value="LysM"/>
    <property type="match status" value="1"/>
</dbReference>
<dbReference type="InterPro" id="IPR018392">
    <property type="entry name" value="LysM"/>
</dbReference>
<protein>
    <recommendedName>
        <fullName evidence="2">LysM domain-containing protein</fullName>
    </recommendedName>
</protein>
<feature type="region of interest" description="Disordered" evidence="1">
    <location>
        <begin position="91"/>
        <end position="113"/>
    </location>
</feature>
<dbReference type="Pfam" id="PF01476">
    <property type="entry name" value="LysM"/>
    <property type="match status" value="1"/>
</dbReference>
<proteinExistence type="predicted"/>
<dbReference type="EMBL" id="CP136890">
    <property type="protein sequence ID" value="WOK94828.1"/>
    <property type="molecule type" value="Genomic_DNA"/>
</dbReference>
<feature type="region of interest" description="Disordered" evidence="1">
    <location>
        <begin position="172"/>
        <end position="193"/>
    </location>
</feature>
<dbReference type="AlphaFoldDB" id="A0AAQ3JSM1"/>
<dbReference type="PANTHER" id="PTHR20932">
    <property type="entry name" value="LYSM AND PUTATIVE PEPTIDOGLYCAN-BINDING DOMAIN-CONTAINING PROTEIN"/>
    <property type="match status" value="1"/>
</dbReference>
<accession>A0AAQ3JSM1</accession>
<gene>
    <name evidence="3" type="ORF">Cni_G03533</name>
</gene>
<sequence length="352" mass="37963">MGSLSQEGKVDAFASFPSEIHSSSSSCSYSANSSSSSSDAKYIEHTISKLDTLAGIAIKYGVEISDIKRINGLTTDLQMFAHKSLFIPLPGKHPPSPPIQSSGFVNDRDQSPTRYPQREVLDSLQSPKLKSHLSGEISPAMNSLQKYYGLPPHKKGSTVEGTEMTVYRSGGSQYLEDDEPLPKVSPAADTQPGRSADLLKSYITDNADLLQNLLVTKSGDAGDGEKAKFDKSVRRRPKADTDTLSTPDAVVKDESKGLIGRIGRGLALKALFTSQTDMEPARQSTSPAEDSSVANVFLAVRKSSSTSSLQESTNDSIWTSSKWTLKSDSVARPIFSALPKQITVWRSKAALD</sequence>
<evidence type="ECO:0000313" key="3">
    <source>
        <dbReference type="EMBL" id="WOK94828.1"/>
    </source>
</evidence>
<evidence type="ECO:0000313" key="4">
    <source>
        <dbReference type="Proteomes" id="UP001327560"/>
    </source>
</evidence>